<reference evidence="1" key="1">
    <citation type="submission" date="2021-02" db="EMBL/GenBank/DDBJ databases">
        <authorList>
            <consortium name="DOE Joint Genome Institute"/>
            <person name="Ahrendt S."/>
            <person name="Looney B.P."/>
            <person name="Miyauchi S."/>
            <person name="Morin E."/>
            <person name="Drula E."/>
            <person name="Courty P.E."/>
            <person name="Chicoki N."/>
            <person name="Fauchery L."/>
            <person name="Kohler A."/>
            <person name="Kuo A."/>
            <person name="Labutti K."/>
            <person name="Pangilinan J."/>
            <person name="Lipzen A."/>
            <person name="Riley R."/>
            <person name="Andreopoulos W."/>
            <person name="He G."/>
            <person name="Johnson J."/>
            <person name="Barry K.W."/>
            <person name="Grigoriev I.V."/>
            <person name="Nagy L."/>
            <person name="Hibbett D."/>
            <person name="Henrissat B."/>
            <person name="Matheny P.B."/>
            <person name="Labbe J."/>
            <person name="Martin F."/>
        </authorList>
    </citation>
    <scope>NUCLEOTIDE SEQUENCE</scope>
    <source>
        <strain evidence="1">FP105234-sp</strain>
    </source>
</reference>
<gene>
    <name evidence="1" type="ORF">FA95DRAFT_1502085</name>
</gene>
<name>A0ACB8RBC0_9AGAM</name>
<dbReference type="Proteomes" id="UP000814033">
    <property type="component" value="Unassembled WGS sequence"/>
</dbReference>
<keyword evidence="2" id="KW-1185">Reference proteome</keyword>
<accession>A0ACB8RBC0</accession>
<reference evidence="1" key="2">
    <citation type="journal article" date="2022" name="New Phytol.">
        <title>Evolutionary transition to the ectomycorrhizal habit in the genomes of a hyperdiverse lineage of mushroom-forming fungi.</title>
        <authorList>
            <person name="Looney B."/>
            <person name="Miyauchi S."/>
            <person name="Morin E."/>
            <person name="Drula E."/>
            <person name="Courty P.E."/>
            <person name="Kohler A."/>
            <person name="Kuo A."/>
            <person name="LaButti K."/>
            <person name="Pangilinan J."/>
            <person name="Lipzen A."/>
            <person name="Riley R."/>
            <person name="Andreopoulos W."/>
            <person name="He G."/>
            <person name="Johnson J."/>
            <person name="Nolan M."/>
            <person name="Tritt A."/>
            <person name="Barry K.W."/>
            <person name="Grigoriev I.V."/>
            <person name="Nagy L.G."/>
            <person name="Hibbett D."/>
            <person name="Henrissat B."/>
            <person name="Matheny P.B."/>
            <person name="Labbe J."/>
            <person name="Martin F.M."/>
        </authorList>
    </citation>
    <scope>NUCLEOTIDE SEQUENCE</scope>
    <source>
        <strain evidence="1">FP105234-sp</strain>
    </source>
</reference>
<organism evidence="1 2">
    <name type="scientific">Auriscalpium vulgare</name>
    <dbReference type="NCBI Taxonomy" id="40419"/>
    <lineage>
        <taxon>Eukaryota</taxon>
        <taxon>Fungi</taxon>
        <taxon>Dikarya</taxon>
        <taxon>Basidiomycota</taxon>
        <taxon>Agaricomycotina</taxon>
        <taxon>Agaricomycetes</taxon>
        <taxon>Russulales</taxon>
        <taxon>Auriscalpiaceae</taxon>
        <taxon>Auriscalpium</taxon>
    </lineage>
</organism>
<comment type="caution">
    <text evidence="1">The sequence shown here is derived from an EMBL/GenBank/DDBJ whole genome shotgun (WGS) entry which is preliminary data.</text>
</comment>
<protein>
    <submittedName>
        <fullName evidence="1">Uncharacterized protein</fullName>
    </submittedName>
</protein>
<evidence type="ECO:0000313" key="2">
    <source>
        <dbReference type="Proteomes" id="UP000814033"/>
    </source>
</evidence>
<evidence type="ECO:0000313" key="1">
    <source>
        <dbReference type="EMBL" id="KAI0040956.1"/>
    </source>
</evidence>
<sequence>MTTRPNQPLLLLRVAPLILETISFECLAVCRGVCREWRRTSEIVLLRRWEAYLSDFIFNPLWFRAVLRATASVVSGSTVLHFLLKHSSHESSWTPGDLDIFCPITSAESMLFHLTKFEGYRNKNSTEDIADGRDDYLVDNTGGLFQVIHLERPDGREIDLVVSTRQSPLSALTYFWGTIVLNYVSADTICVSYPLWTLAGIGRLHPERSSFRHARLCVDKYHGRGFQLHTFDSKQEPTYHSIYCPRSYRTFFDRSCLRFSFDAPSGLPLYQVRPPVHPVWRYGGDACQADCIGDRRYVLCLQGLESANIV</sequence>
<proteinExistence type="predicted"/>
<dbReference type="EMBL" id="MU276156">
    <property type="protein sequence ID" value="KAI0040956.1"/>
    <property type="molecule type" value="Genomic_DNA"/>
</dbReference>